<sequence length="235" mass="27591">MNIENPENFEKKFVNEVYLDIAPHFNHSRKNPWPYVRKFVSSLKEGSILADVGCGAGQNSVINPKVFSISSDYNLEFAKIANTKMQEQSYKGSVLQENNLKLSIRTNSVDHVISIAVIHHFVTDERRLQALKELCRIIRPGGTGLITVWAFEQKNKKFTEQDNLIPWKAQKRFLKDKNIEKKKKNEIVVYERYYHLFVKGELRKMFESIENIEILSEEFDHNNWVIIFKKLENEK</sequence>
<dbReference type="Gene3D" id="3.40.50.150">
    <property type="entry name" value="Vaccinia Virus protein VP39"/>
    <property type="match status" value="1"/>
</dbReference>
<dbReference type="InterPro" id="IPR013216">
    <property type="entry name" value="Methyltransf_11"/>
</dbReference>
<keyword evidence="2" id="KW-0808">Transferase</keyword>
<reference evidence="4" key="1">
    <citation type="submission" date="2022-08" db="EMBL/GenBank/DDBJ databases">
        <title>Novel sulphate-reducing endosymbionts in the free-living metamonad Anaeramoeba.</title>
        <authorList>
            <person name="Jerlstrom-Hultqvist J."/>
            <person name="Cepicka I."/>
            <person name="Gallot-Lavallee L."/>
            <person name="Salas-Leiva D."/>
            <person name="Curtis B.A."/>
            <person name="Zahonova K."/>
            <person name="Pipaliya S."/>
            <person name="Dacks J."/>
            <person name="Roger A.J."/>
        </authorList>
    </citation>
    <scope>NUCLEOTIDE SEQUENCE</scope>
    <source>
        <strain evidence="4">Busselton2</strain>
    </source>
</reference>
<dbReference type="CDD" id="cd02440">
    <property type="entry name" value="AdoMet_MTases"/>
    <property type="match status" value="1"/>
</dbReference>
<proteinExistence type="predicted"/>
<dbReference type="PANTHER" id="PTHR13069:SF21">
    <property type="entry name" value="ALKYLATED DNA REPAIR PROTEIN ALKB HOMOLOG 8"/>
    <property type="match status" value="1"/>
</dbReference>
<gene>
    <name evidence="4" type="ORF">M0812_02268</name>
</gene>
<dbReference type="GO" id="GO:0005634">
    <property type="term" value="C:nucleus"/>
    <property type="evidence" value="ECO:0007669"/>
    <property type="project" value="TreeGrafter"/>
</dbReference>
<accession>A0AAV7Z4G4</accession>
<organism evidence="4 5">
    <name type="scientific">Anaeramoeba flamelloides</name>
    <dbReference type="NCBI Taxonomy" id="1746091"/>
    <lineage>
        <taxon>Eukaryota</taxon>
        <taxon>Metamonada</taxon>
        <taxon>Anaeramoebidae</taxon>
        <taxon>Anaeramoeba</taxon>
    </lineage>
</organism>
<evidence type="ECO:0000313" key="4">
    <source>
        <dbReference type="EMBL" id="KAJ3435137.1"/>
    </source>
</evidence>
<dbReference type="GO" id="GO:0000049">
    <property type="term" value="F:tRNA binding"/>
    <property type="evidence" value="ECO:0007669"/>
    <property type="project" value="TreeGrafter"/>
</dbReference>
<dbReference type="PANTHER" id="PTHR13069">
    <property type="entry name" value="ALKYLATED DNA REPAIR PROTEIN ALKB HOMOLOG 8"/>
    <property type="match status" value="1"/>
</dbReference>
<dbReference type="SUPFAM" id="SSF53335">
    <property type="entry name" value="S-adenosyl-L-methionine-dependent methyltransferases"/>
    <property type="match status" value="1"/>
</dbReference>
<dbReference type="InterPro" id="IPR029063">
    <property type="entry name" value="SAM-dependent_MTases_sf"/>
</dbReference>
<evidence type="ECO:0000313" key="5">
    <source>
        <dbReference type="Proteomes" id="UP001146793"/>
    </source>
</evidence>
<dbReference type="GO" id="GO:0008757">
    <property type="term" value="F:S-adenosylmethionine-dependent methyltransferase activity"/>
    <property type="evidence" value="ECO:0007669"/>
    <property type="project" value="InterPro"/>
</dbReference>
<dbReference type="GO" id="GO:0002098">
    <property type="term" value="P:tRNA wobble uridine modification"/>
    <property type="evidence" value="ECO:0007669"/>
    <property type="project" value="TreeGrafter"/>
</dbReference>
<keyword evidence="1 4" id="KW-0489">Methyltransferase</keyword>
<dbReference type="InterPro" id="IPR051422">
    <property type="entry name" value="AlkB_tRNA_MeTrf/Diox"/>
</dbReference>
<evidence type="ECO:0000256" key="2">
    <source>
        <dbReference type="ARBA" id="ARBA00022679"/>
    </source>
</evidence>
<comment type="caution">
    <text evidence="4">The sequence shown here is derived from an EMBL/GenBank/DDBJ whole genome shotgun (WGS) entry which is preliminary data.</text>
</comment>
<evidence type="ECO:0000256" key="1">
    <source>
        <dbReference type="ARBA" id="ARBA00022603"/>
    </source>
</evidence>
<dbReference type="Proteomes" id="UP001146793">
    <property type="component" value="Unassembled WGS sequence"/>
</dbReference>
<dbReference type="GO" id="GO:0106335">
    <property type="term" value="F:tRNA (5-carboxymethyluridine(34)-5-O)-methyltransferase activity"/>
    <property type="evidence" value="ECO:0007669"/>
    <property type="project" value="TreeGrafter"/>
</dbReference>
<protein>
    <submittedName>
        <fullName evidence="4">tRNA methyltransferase 9b-related</fullName>
    </submittedName>
</protein>
<feature type="domain" description="Methyltransferase type 11" evidence="3">
    <location>
        <begin position="51"/>
        <end position="143"/>
    </location>
</feature>
<dbReference type="EMBL" id="JANTQA010000042">
    <property type="protein sequence ID" value="KAJ3435137.1"/>
    <property type="molecule type" value="Genomic_DNA"/>
</dbReference>
<dbReference type="GO" id="GO:0005737">
    <property type="term" value="C:cytoplasm"/>
    <property type="evidence" value="ECO:0007669"/>
    <property type="project" value="TreeGrafter"/>
</dbReference>
<evidence type="ECO:0000259" key="3">
    <source>
        <dbReference type="Pfam" id="PF08241"/>
    </source>
</evidence>
<dbReference type="Pfam" id="PF08241">
    <property type="entry name" value="Methyltransf_11"/>
    <property type="match status" value="1"/>
</dbReference>
<name>A0AAV7Z4G4_9EUKA</name>
<dbReference type="AlphaFoldDB" id="A0AAV7Z4G4"/>
<dbReference type="GO" id="GO:0030488">
    <property type="term" value="P:tRNA methylation"/>
    <property type="evidence" value="ECO:0007669"/>
    <property type="project" value="TreeGrafter"/>
</dbReference>